<dbReference type="AlphaFoldDB" id="A0A381XEG8"/>
<dbReference type="InterPro" id="IPR036282">
    <property type="entry name" value="Glutathione-S-Trfase_C_sf"/>
</dbReference>
<dbReference type="SFLD" id="SFLDG00358">
    <property type="entry name" value="Main_(cytGST)"/>
    <property type="match status" value="1"/>
</dbReference>
<dbReference type="Pfam" id="PF02798">
    <property type="entry name" value="GST_N"/>
    <property type="match status" value="1"/>
</dbReference>
<dbReference type="PANTHER" id="PTHR44051:SF8">
    <property type="entry name" value="GLUTATHIONE S-TRANSFERASE GSTA"/>
    <property type="match status" value="1"/>
</dbReference>
<dbReference type="PANTHER" id="PTHR44051">
    <property type="entry name" value="GLUTATHIONE S-TRANSFERASE-RELATED"/>
    <property type="match status" value="1"/>
</dbReference>
<dbReference type="EMBL" id="UINC01014878">
    <property type="protein sequence ID" value="SVA63108.1"/>
    <property type="molecule type" value="Genomic_DNA"/>
</dbReference>
<dbReference type="InterPro" id="IPR040079">
    <property type="entry name" value="Glutathione_S-Trfase"/>
</dbReference>
<feature type="domain" description="GST N-terminal" evidence="1">
    <location>
        <begin position="1"/>
        <end position="78"/>
    </location>
</feature>
<dbReference type="Gene3D" id="1.20.1050.10">
    <property type="match status" value="1"/>
</dbReference>
<dbReference type="SFLD" id="SFLDS00019">
    <property type="entry name" value="Glutathione_Transferase_(cytos"/>
    <property type="match status" value="1"/>
</dbReference>
<dbReference type="Gene3D" id="3.40.30.10">
    <property type="entry name" value="Glutaredoxin"/>
    <property type="match status" value="1"/>
</dbReference>
<dbReference type="InterPro" id="IPR004045">
    <property type="entry name" value="Glutathione_S-Trfase_N"/>
</dbReference>
<dbReference type="PROSITE" id="PS50404">
    <property type="entry name" value="GST_NTER"/>
    <property type="match status" value="1"/>
</dbReference>
<sequence>MDITLYEMGTSRSLRCRWTLKETGLEYKSIDDRSLLRSNELKKIHPLGKMPAALIDGRPLFESSAICDYIADQAKEVNLIAKTGTWSRALHNQWVLFNFTELEAWLWSTAVNSFVLPEDERIPDCIPQNAKMFKKGASSIDQYLANNDYFVENRFTVTDIIIGYTLNWARRMELVKDYKSINLYLERLFLREHCELPR</sequence>
<organism evidence="2">
    <name type="scientific">marine metagenome</name>
    <dbReference type="NCBI Taxonomy" id="408172"/>
    <lineage>
        <taxon>unclassified sequences</taxon>
        <taxon>metagenomes</taxon>
        <taxon>ecological metagenomes</taxon>
    </lineage>
</organism>
<dbReference type="InterPro" id="IPR036249">
    <property type="entry name" value="Thioredoxin-like_sf"/>
</dbReference>
<protein>
    <recommendedName>
        <fullName evidence="1">GST N-terminal domain-containing protein</fullName>
    </recommendedName>
</protein>
<evidence type="ECO:0000259" key="1">
    <source>
        <dbReference type="PROSITE" id="PS50404"/>
    </source>
</evidence>
<evidence type="ECO:0000313" key="2">
    <source>
        <dbReference type="EMBL" id="SVA63108.1"/>
    </source>
</evidence>
<dbReference type="CDD" id="cd03046">
    <property type="entry name" value="GST_N_GTT1_like"/>
    <property type="match status" value="1"/>
</dbReference>
<gene>
    <name evidence="2" type="ORF">METZ01_LOCUS115962</name>
</gene>
<name>A0A381XEG8_9ZZZZ</name>
<dbReference type="SUPFAM" id="SSF47616">
    <property type="entry name" value="GST C-terminal domain-like"/>
    <property type="match status" value="1"/>
</dbReference>
<dbReference type="SUPFAM" id="SSF52833">
    <property type="entry name" value="Thioredoxin-like"/>
    <property type="match status" value="1"/>
</dbReference>
<reference evidence="2" key="1">
    <citation type="submission" date="2018-05" db="EMBL/GenBank/DDBJ databases">
        <authorList>
            <person name="Lanie J.A."/>
            <person name="Ng W.-L."/>
            <person name="Kazmierczak K.M."/>
            <person name="Andrzejewski T.M."/>
            <person name="Davidsen T.M."/>
            <person name="Wayne K.J."/>
            <person name="Tettelin H."/>
            <person name="Glass J.I."/>
            <person name="Rusch D."/>
            <person name="Podicherti R."/>
            <person name="Tsui H.-C.T."/>
            <person name="Winkler M.E."/>
        </authorList>
    </citation>
    <scope>NUCLEOTIDE SEQUENCE</scope>
</reference>
<accession>A0A381XEG8</accession>
<proteinExistence type="predicted"/>